<sequence length="91" mass="9905">MMKAVTVKAGMKLPWGPIKLSHGSAWGTRYSLSLLILLSSIIFLCNGQDYGTPTEDGAGGGEPPPEMAHCNGIFMSYSFGSREREYPHVRT</sequence>
<accession>A0A816KVS3</accession>
<dbReference type="Proteomes" id="UP001295469">
    <property type="component" value="Chromosome C05"/>
</dbReference>
<dbReference type="EMBL" id="HG994369">
    <property type="protein sequence ID" value="CAF1932075.1"/>
    <property type="molecule type" value="Genomic_DNA"/>
</dbReference>
<gene>
    <name evidence="1" type="ORF">DARMORV10_C05P43730.1</name>
</gene>
<reference evidence="1" key="1">
    <citation type="submission" date="2021-01" db="EMBL/GenBank/DDBJ databases">
        <authorList>
            <consortium name="Genoscope - CEA"/>
            <person name="William W."/>
        </authorList>
    </citation>
    <scope>NUCLEOTIDE SEQUENCE</scope>
</reference>
<dbReference type="AlphaFoldDB" id="A0A816KVS3"/>
<organism evidence="1">
    <name type="scientific">Brassica napus</name>
    <name type="common">Rape</name>
    <dbReference type="NCBI Taxonomy" id="3708"/>
    <lineage>
        <taxon>Eukaryota</taxon>
        <taxon>Viridiplantae</taxon>
        <taxon>Streptophyta</taxon>
        <taxon>Embryophyta</taxon>
        <taxon>Tracheophyta</taxon>
        <taxon>Spermatophyta</taxon>
        <taxon>Magnoliopsida</taxon>
        <taxon>eudicotyledons</taxon>
        <taxon>Gunneridae</taxon>
        <taxon>Pentapetalae</taxon>
        <taxon>rosids</taxon>
        <taxon>malvids</taxon>
        <taxon>Brassicales</taxon>
        <taxon>Brassicaceae</taxon>
        <taxon>Brassiceae</taxon>
        <taxon>Brassica</taxon>
    </lineage>
</organism>
<proteinExistence type="predicted"/>
<protein>
    <submittedName>
        <fullName evidence="1">(rape) hypothetical protein</fullName>
    </submittedName>
</protein>
<evidence type="ECO:0000313" key="1">
    <source>
        <dbReference type="EMBL" id="CAF1932075.1"/>
    </source>
</evidence>
<name>A0A816KVS3_BRANA</name>